<evidence type="ECO:0000256" key="4">
    <source>
        <dbReference type="ARBA" id="ARBA00022670"/>
    </source>
</evidence>
<evidence type="ECO:0000256" key="3">
    <source>
        <dbReference type="ARBA" id="ARBA00012759"/>
    </source>
</evidence>
<comment type="catalytic activity">
    <reaction evidence="1">
        <text>Thiol-dependent hydrolysis of ester, thioester, amide, peptide and isopeptide bonds formed by the C-terminal Gly of ubiquitin (a 76-residue protein attached to proteins as an intracellular targeting signal).</text>
        <dbReference type="EC" id="3.4.19.12"/>
    </reaction>
</comment>
<feature type="domain" description="MATH" evidence="9">
    <location>
        <begin position="71"/>
        <end position="192"/>
    </location>
</feature>
<dbReference type="EC" id="3.4.19.12" evidence="3"/>
<reference evidence="11" key="1">
    <citation type="submission" date="2021-02" db="EMBL/GenBank/DDBJ databases">
        <authorList>
            <person name="Palmer J.M."/>
        </authorList>
    </citation>
    <scope>NUCLEOTIDE SEQUENCE</scope>
    <source>
        <strain evidence="11">SCRP734</strain>
    </source>
</reference>
<feature type="compositionally biased region" description="Basic and acidic residues" evidence="8">
    <location>
        <begin position="1542"/>
        <end position="1553"/>
    </location>
</feature>
<dbReference type="Proteomes" id="UP000694044">
    <property type="component" value="Unassembled WGS sequence"/>
</dbReference>
<keyword evidence="6 11" id="KW-0378">Hydrolase</keyword>
<dbReference type="InterPro" id="IPR050164">
    <property type="entry name" value="Peptidase_C19"/>
</dbReference>
<dbReference type="FunFam" id="3.90.70.10:FF:000128">
    <property type="entry name" value="Ubiquitin carboxyl-terminal hydrolase 15"/>
    <property type="match status" value="1"/>
</dbReference>
<keyword evidence="5" id="KW-0833">Ubl conjugation pathway</keyword>
<dbReference type="CDD" id="cd02659">
    <property type="entry name" value="peptidase_C19C"/>
    <property type="match status" value="1"/>
</dbReference>
<dbReference type="Pfam" id="PF14533">
    <property type="entry name" value="USP7_C2"/>
    <property type="match status" value="1"/>
</dbReference>
<dbReference type="PROSITE" id="PS00973">
    <property type="entry name" value="USP_2"/>
    <property type="match status" value="1"/>
</dbReference>
<feature type="domain" description="USP" evidence="10">
    <location>
        <begin position="250"/>
        <end position="571"/>
    </location>
</feature>
<sequence>MVEKRRSPVGDSPPEAQRRKKLSTRTDADAEPMDVEAPRAPSPIGVAIEAQAAPGAAPPVKSADAEVPTLLFHARFQVLGLGNARAVTAVTKDARDASWRLVWHPRSPTDPTFVGVFVELVVEQELQPPRLAELTIVLVNQGGQEPLVKCTSVHEFSEESAEFGMSQFIQRSELLNPSNKFLDEQGKVEIEVRLSFVGDIAAAEAGEMVAVEEPLHSTISASQDADLAQSTLETTQHLLSYDSKEETGMVGLKNQGATCYLNSLLQTLFHLRAFRQVVYETPTVQEDTNDSVSLALQRVFYRLQRQRKAVSTKELTRSFGWSAIDSFMQHDVQELYRILCDRLEEKMKRTRMDSAIQKLFEGKVRSFVQCVNVDFQSFRDESFYDLQLDVKGCKDLMQSFRKYVEVEMLDGDNQYEAEGHGKQDAKKGIKFLTFPPVLNIQLKRFEYDPMRDGMVKIHDRFEFPKTLMLDEFISDDGKEKVEDSKEKSSRYIYHLHSVLVHSGGVHGGHYYVFIRPGKHIATSTDWFRFDDDHITHVDEQVAVEGNFGSAGTPVTPQDGPTEPPSPLYSSSLFCSPDRNGGNSSEPNGMDGLEFRSVDTEGVPGADGGHAAEEVYDYSQSNDSGSLPLNSTSSSLMLPLARSFSSAYMLVYVRDGENDIGVIQDEAASAGVDAEITPVASSASEDVLMAEGETGNSSSTDTTAAQSELPRWQCDPLPIPEELVTRFHEEEKAVARRKKAQQTEHLYMNLRIASDTSVAKLKRITKITDFSGFNNSSTVRVRIKRAASVRQLYRRLYKETGIPMSRQRLWKVITRENRTTRPDQPLGPDVYGCRVESLIEDDASTKAPVKLYLQILDPPSESSSQPTASPPASPSSPSIHAHGIGKAGKAIIHRHFLDEFSPPTIDESSDIAEETKPSQEMGEEDEDAAAAFAEASESVAVDHAPPLQSHEILLFIKFYDLKKKLGDRLEYVGNIVVDSRITGAELAKCLHEGLSIPYTTELVLYEEIQPSSVSAIGIEATLTRSEIQNGDIICFQFAEDGERANGIVLKPELGVEDDPDAAETTYIGPDGEEVKAVISPGIDEKPMNDTSHASSSANGSRGPHSHGSAGTGQVSMREVHQRPRRLVERYPDVISYFRYLLDRVEVTFHRYGHSEEDSFTLSLLLSNVYDDVIDAVAGHLGLVGPKRLFVRLYQHSPLNSLPMKSPLRHSRYAGDDQTTLEEFLTEYLERTNILYYELLDHPITEIEAKKELLVHLSIYDACFATEQAASPSPVAPHRHIEVLVVPTHKVRDLLSLIRDGFGLPEETPLRACEVVQHGTMIRRVIKEDAALSRYWGTANVSDPNAPEILVEQIPAYELLSDEATVKKEEEASRPAVAGSEMQLETEDLSPDSSEELAADDASPIDEKDAMSDDEERPLWFYKGVVHFNFQNNSQKWIHPHGVPCIVRFSERDTVGDVKERWTVCVSCSMGISSDVFAQWNFALVKDLKASTLQAVYEEMDAEALDAFPMSRLTELCGADFAGLGSLGLEHADPTPPPRHHSNRRLETGIHIRQS</sequence>
<dbReference type="GO" id="GO:0005829">
    <property type="term" value="C:cytosol"/>
    <property type="evidence" value="ECO:0007669"/>
    <property type="project" value="TreeGrafter"/>
</dbReference>
<dbReference type="OrthoDB" id="289038at2759"/>
<keyword evidence="4" id="KW-0645">Protease</keyword>
<gene>
    <name evidence="11" type="primary">USP7</name>
    <name evidence="11" type="ORF">PHYPSEUDO_007297</name>
</gene>
<dbReference type="InterPro" id="IPR024729">
    <property type="entry name" value="USP7_ICP0-binding_dom"/>
</dbReference>
<keyword evidence="12" id="KW-1185">Reference proteome</keyword>
<dbReference type="InterPro" id="IPR001394">
    <property type="entry name" value="Peptidase_C19_UCH"/>
</dbReference>
<dbReference type="InterPro" id="IPR029346">
    <property type="entry name" value="USP_C"/>
</dbReference>
<feature type="compositionally biased region" description="Acidic residues" evidence="8">
    <location>
        <begin position="1382"/>
        <end position="1397"/>
    </location>
</feature>
<accession>A0A8T1VGL0</accession>
<evidence type="ECO:0000256" key="5">
    <source>
        <dbReference type="ARBA" id="ARBA00022786"/>
    </source>
</evidence>
<feature type="region of interest" description="Disordered" evidence="8">
    <location>
        <begin position="1080"/>
        <end position="1119"/>
    </location>
</feature>
<dbReference type="PROSITE" id="PS00972">
    <property type="entry name" value="USP_1"/>
    <property type="match status" value="1"/>
</dbReference>
<protein>
    <recommendedName>
        <fullName evidence="3">ubiquitinyl hydrolase 1</fullName>
        <ecNumber evidence="3">3.4.19.12</ecNumber>
    </recommendedName>
</protein>
<evidence type="ECO:0000256" key="8">
    <source>
        <dbReference type="SAM" id="MobiDB-lite"/>
    </source>
</evidence>
<evidence type="ECO:0000256" key="6">
    <source>
        <dbReference type="ARBA" id="ARBA00022801"/>
    </source>
</evidence>
<dbReference type="InterPro" id="IPR028889">
    <property type="entry name" value="USP"/>
</dbReference>
<comment type="similarity">
    <text evidence="2">Belongs to the peptidase C19 family.</text>
</comment>
<keyword evidence="7" id="KW-0788">Thiol protease</keyword>
<evidence type="ECO:0000256" key="7">
    <source>
        <dbReference type="ARBA" id="ARBA00022807"/>
    </source>
</evidence>
<evidence type="ECO:0000313" key="11">
    <source>
        <dbReference type="EMBL" id="KAG7380325.1"/>
    </source>
</evidence>
<dbReference type="GO" id="GO:0005634">
    <property type="term" value="C:nucleus"/>
    <property type="evidence" value="ECO:0007669"/>
    <property type="project" value="TreeGrafter"/>
</dbReference>
<dbReference type="Pfam" id="PF22486">
    <property type="entry name" value="MATH_2"/>
    <property type="match status" value="1"/>
</dbReference>
<evidence type="ECO:0000259" key="9">
    <source>
        <dbReference type="PROSITE" id="PS50144"/>
    </source>
</evidence>
<feature type="region of interest" description="Disordered" evidence="8">
    <location>
        <begin position="1526"/>
        <end position="1553"/>
    </location>
</feature>
<dbReference type="PROSITE" id="PS50144">
    <property type="entry name" value="MATH"/>
    <property type="match status" value="1"/>
</dbReference>
<feature type="region of interest" description="Disordered" evidence="8">
    <location>
        <begin position="1366"/>
        <end position="1410"/>
    </location>
</feature>
<dbReference type="GO" id="GO:0004843">
    <property type="term" value="F:cysteine-type deubiquitinase activity"/>
    <property type="evidence" value="ECO:0007669"/>
    <property type="project" value="UniProtKB-EC"/>
</dbReference>
<comment type="caution">
    <text evidence="11">The sequence shown here is derived from an EMBL/GenBank/DDBJ whole genome shotgun (WGS) entry which is preliminary data.</text>
</comment>
<dbReference type="Pfam" id="PF00443">
    <property type="entry name" value="UCH"/>
    <property type="match status" value="1"/>
</dbReference>
<feature type="region of interest" description="Disordered" evidence="8">
    <location>
        <begin position="1"/>
        <end position="41"/>
    </location>
</feature>
<dbReference type="GO" id="GO:0016579">
    <property type="term" value="P:protein deubiquitination"/>
    <property type="evidence" value="ECO:0007669"/>
    <property type="project" value="InterPro"/>
</dbReference>
<proteinExistence type="inferred from homology"/>
<name>A0A8T1VGL0_9STRA</name>
<dbReference type="Pfam" id="PF12436">
    <property type="entry name" value="USP7_ICP0_bdg"/>
    <property type="match status" value="3"/>
</dbReference>
<organism evidence="11 12">
    <name type="scientific">Phytophthora pseudosyringae</name>
    <dbReference type="NCBI Taxonomy" id="221518"/>
    <lineage>
        <taxon>Eukaryota</taxon>
        <taxon>Sar</taxon>
        <taxon>Stramenopiles</taxon>
        <taxon>Oomycota</taxon>
        <taxon>Peronosporomycetes</taxon>
        <taxon>Peronosporales</taxon>
        <taxon>Peronosporaceae</taxon>
        <taxon>Phytophthora</taxon>
    </lineage>
</organism>
<feature type="region of interest" description="Disordered" evidence="8">
    <location>
        <begin position="546"/>
        <end position="609"/>
    </location>
</feature>
<dbReference type="GO" id="GO:0006508">
    <property type="term" value="P:proteolysis"/>
    <property type="evidence" value="ECO:0007669"/>
    <property type="project" value="UniProtKB-KW"/>
</dbReference>
<dbReference type="PROSITE" id="PS50235">
    <property type="entry name" value="USP_3"/>
    <property type="match status" value="1"/>
</dbReference>
<feature type="compositionally biased region" description="Low complexity" evidence="8">
    <location>
        <begin position="857"/>
        <end position="866"/>
    </location>
</feature>
<dbReference type="PANTHER" id="PTHR24006:SF888">
    <property type="entry name" value="UBIQUITIN CARBOXYL-TERMINAL HYDROLASE 30"/>
    <property type="match status" value="1"/>
</dbReference>
<evidence type="ECO:0000256" key="2">
    <source>
        <dbReference type="ARBA" id="ARBA00009085"/>
    </source>
</evidence>
<feature type="compositionally biased region" description="Polar residues" evidence="8">
    <location>
        <begin position="1087"/>
        <end position="1098"/>
    </location>
</feature>
<feature type="region of interest" description="Disordered" evidence="8">
    <location>
        <begin position="856"/>
        <end position="882"/>
    </location>
</feature>
<feature type="region of interest" description="Disordered" evidence="8">
    <location>
        <begin position="899"/>
        <end position="927"/>
    </location>
</feature>
<dbReference type="EMBL" id="JAGDFM010000298">
    <property type="protein sequence ID" value="KAG7380325.1"/>
    <property type="molecule type" value="Genomic_DNA"/>
</dbReference>
<dbReference type="CDD" id="cd00121">
    <property type="entry name" value="MATH"/>
    <property type="match status" value="1"/>
</dbReference>
<evidence type="ECO:0000313" key="12">
    <source>
        <dbReference type="Proteomes" id="UP000694044"/>
    </source>
</evidence>
<dbReference type="InterPro" id="IPR002083">
    <property type="entry name" value="MATH/TRAF_dom"/>
</dbReference>
<dbReference type="InterPro" id="IPR018200">
    <property type="entry name" value="USP_CS"/>
</dbReference>
<dbReference type="PANTHER" id="PTHR24006">
    <property type="entry name" value="UBIQUITIN CARBOXYL-TERMINAL HYDROLASE"/>
    <property type="match status" value="1"/>
</dbReference>
<evidence type="ECO:0000259" key="10">
    <source>
        <dbReference type="PROSITE" id="PS50235"/>
    </source>
</evidence>
<evidence type="ECO:0000256" key="1">
    <source>
        <dbReference type="ARBA" id="ARBA00000707"/>
    </source>
</evidence>